<sequence length="291" mass="32160">MIRKSCYSLPFVFFCTVFWFLHLLPVSDADITNLVFKGCAEQKLQDPSGIYSQNLKSLLDLLVSESGRKAFFTTTSGEGQNMIMGLYQCRGDLSDTDCYNCVSKIPDMLENMCGKVVASRVQLTGCYLRYEIVGFKQVMETQLLHKVCGSKNDSYDDGFEERREIAFGMVESDVKNGGDLFYTGSYQSLYVLGQCEGDLGKDDCGDCMKSAEDQAKAECGDSVSAQIYLHKCFISYSFYPKRGGSSSAGPLGQAETQRTVALVVGGFAALGFLIASFLFLKSVLKRKGEKY</sequence>
<evidence type="ECO:0000256" key="12">
    <source>
        <dbReference type="ARBA" id="ARBA00024184"/>
    </source>
</evidence>
<dbReference type="InterPro" id="IPR002902">
    <property type="entry name" value="GNK2"/>
</dbReference>
<dbReference type="EMBL" id="CP144692">
    <property type="protein sequence ID" value="WVY98032.1"/>
    <property type="molecule type" value="Genomic_DNA"/>
</dbReference>
<keyword evidence="8" id="KW-0965">Cell junction</keyword>
<dbReference type="PROSITE" id="PS51473">
    <property type="entry name" value="GNK2"/>
    <property type="match status" value="2"/>
</dbReference>
<feature type="chain" id="PRO_5042834011" description="Gnk2-homologous domain-containing protein" evidence="15">
    <location>
        <begin position="30"/>
        <end position="291"/>
    </location>
</feature>
<feature type="domain" description="Gnk2-homologous" evidence="16">
    <location>
        <begin position="141"/>
        <end position="241"/>
    </location>
</feature>
<keyword evidence="11" id="KW-1015">Disulfide bond</keyword>
<evidence type="ECO:0000256" key="14">
    <source>
        <dbReference type="SAM" id="Phobius"/>
    </source>
</evidence>
<dbReference type="Proteomes" id="UP001374535">
    <property type="component" value="Chromosome 9"/>
</dbReference>
<dbReference type="PANTHER" id="PTHR32080:SF36">
    <property type="entry name" value="PLASMODESMATA-LOCATED PROTEIN 1"/>
    <property type="match status" value="1"/>
</dbReference>
<evidence type="ECO:0000256" key="2">
    <source>
        <dbReference type="ARBA" id="ARBA00022448"/>
    </source>
</evidence>
<evidence type="ECO:0000256" key="15">
    <source>
        <dbReference type="SAM" id="SignalP"/>
    </source>
</evidence>
<keyword evidence="9 14" id="KW-1133">Transmembrane helix</keyword>
<feature type="transmembrane region" description="Helical" evidence="14">
    <location>
        <begin position="260"/>
        <end position="280"/>
    </location>
</feature>
<evidence type="ECO:0000256" key="10">
    <source>
        <dbReference type="ARBA" id="ARBA00023136"/>
    </source>
</evidence>
<dbReference type="GO" id="GO:0009506">
    <property type="term" value="C:plasmodesma"/>
    <property type="evidence" value="ECO:0007669"/>
    <property type="project" value="UniProtKB-SubCell"/>
</dbReference>
<dbReference type="Pfam" id="PF01657">
    <property type="entry name" value="Stress-antifung"/>
    <property type="match status" value="2"/>
</dbReference>
<name>A0AAQ3MVU8_VIGMU</name>
<evidence type="ECO:0000256" key="5">
    <source>
        <dbReference type="ARBA" id="ARBA00022692"/>
    </source>
</evidence>
<keyword evidence="10 14" id="KW-0472">Membrane</keyword>
<evidence type="ECO:0000256" key="13">
    <source>
        <dbReference type="ARBA" id="ARBA00038393"/>
    </source>
</evidence>
<evidence type="ECO:0000256" key="8">
    <source>
        <dbReference type="ARBA" id="ARBA00022949"/>
    </source>
</evidence>
<keyword evidence="3" id="KW-1003">Cell membrane</keyword>
<evidence type="ECO:0000256" key="11">
    <source>
        <dbReference type="ARBA" id="ARBA00023157"/>
    </source>
</evidence>
<dbReference type="FunFam" id="3.30.430.20:FF:000008">
    <property type="entry name" value="cysteine-rich repeat secretory protein 3"/>
    <property type="match status" value="1"/>
</dbReference>
<evidence type="ECO:0000256" key="1">
    <source>
        <dbReference type="ARBA" id="ARBA00004251"/>
    </source>
</evidence>
<evidence type="ECO:0000313" key="18">
    <source>
        <dbReference type="Proteomes" id="UP001374535"/>
    </source>
</evidence>
<comment type="subcellular location">
    <subcellularLocation>
        <location evidence="12">Cell junction</location>
        <location evidence="12">Plasmodesma</location>
    </subcellularLocation>
    <subcellularLocation>
        <location evidence="1">Cell membrane</location>
        <topology evidence="1">Single-pass type I membrane protein</topology>
    </subcellularLocation>
</comment>
<dbReference type="GO" id="GO:0010497">
    <property type="term" value="P:plasmodesmata-mediated intercellular transport"/>
    <property type="evidence" value="ECO:0007669"/>
    <property type="project" value="TreeGrafter"/>
</dbReference>
<organism evidence="17 18">
    <name type="scientific">Vigna mungo</name>
    <name type="common">Black gram</name>
    <name type="synonym">Phaseolus mungo</name>
    <dbReference type="NCBI Taxonomy" id="3915"/>
    <lineage>
        <taxon>Eukaryota</taxon>
        <taxon>Viridiplantae</taxon>
        <taxon>Streptophyta</taxon>
        <taxon>Embryophyta</taxon>
        <taxon>Tracheophyta</taxon>
        <taxon>Spermatophyta</taxon>
        <taxon>Magnoliopsida</taxon>
        <taxon>eudicotyledons</taxon>
        <taxon>Gunneridae</taxon>
        <taxon>Pentapetalae</taxon>
        <taxon>rosids</taxon>
        <taxon>fabids</taxon>
        <taxon>Fabales</taxon>
        <taxon>Fabaceae</taxon>
        <taxon>Papilionoideae</taxon>
        <taxon>50 kb inversion clade</taxon>
        <taxon>NPAAA clade</taxon>
        <taxon>indigoferoid/millettioid clade</taxon>
        <taxon>Phaseoleae</taxon>
        <taxon>Vigna</taxon>
    </lineage>
</organism>
<keyword evidence="5 14" id="KW-0812">Transmembrane</keyword>
<dbReference type="InterPro" id="IPR051378">
    <property type="entry name" value="Cell2Cell_Antifungal"/>
</dbReference>
<protein>
    <recommendedName>
        <fullName evidence="16">Gnk2-homologous domain-containing protein</fullName>
    </recommendedName>
</protein>
<dbReference type="Gene3D" id="3.30.430.20">
    <property type="entry name" value="Gnk2 domain, C-X8-C-X2-C motif"/>
    <property type="match status" value="2"/>
</dbReference>
<dbReference type="CDD" id="cd23509">
    <property type="entry name" value="Gnk2-like"/>
    <property type="match status" value="2"/>
</dbReference>
<feature type="domain" description="Gnk2-homologous" evidence="16">
    <location>
        <begin position="32"/>
        <end position="135"/>
    </location>
</feature>
<evidence type="ECO:0000256" key="4">
    <source>
        <dbReference type="ARBA" id="ARBA00022581"/>
    </source>
</evidence>
<keyword evidence="4" id="KW-0945">Host-virus interaction</keyword>
<dbReference type="FunFam" id="3.30.430.20:FF:000001">
    <property type="entry name" value="cysteine-rich repeat secretory protein 3"/>
    <property type="match status" value="1"/>
</dbReference>
<evidence type="ECO:0000313" key="17">
    <source>
        <dbReference type="EMBL" id="WVY98032.1"/>
    </source>
</evidence>
<gene>
    <name evidence="17" type="ORF">V8G54_030183</name>
</gene>
<keyword evidence="18" id="KW-1185">Reference proteome</keyword>
<dbReference type="AlphaFoldDB" id="A0AAQ3MVU8"/>
<evidence type="ECO:0000256" key="3">
    <source>
        <dbReference type="ARBA" id="ARBA00022475"/>
    </source>
</evidence>
<dbReference type="PANTHER" id="PTHR32080">
    <property type="entry name" value="ANTIFUNGAL PROTEIN GINKBILOBIN-2-LIKE"/>
    <property type="match status" value="1"/>
</dbReference>
<proteinExistence type="inferred from homology"/>
<evidence type="ECO:0000256" key="7">
    <source>
        <dbReference type="ARBA" id="ARBA00022737"/>
    </source>
</evidence>
<evidence type="ECO:0000256" key="9">
    <source>
        <dbReference type="ARBA" id="ARBA00022989"/>
    </source>
</evidence>
<dbReference type="GO" id="GO:0005886">
    <property type="term" value="C:plasma membrane"/>
    <property type="evidence" value="ECO:0007669"/>
    <property type="project" value="UniProtKB-SubCell"/>
</dbReference>
<feature type="signal peptide" evidence="15">
    <location>
        <begin position="1"/>
        <end position="29"/>
    </location>
</feature>
<dbReference type="GO" id="GO:0046739">
    <property type="term" value="P:transport of virus in multicellular host"/>
    <property type="evidence" value="ECO:0007669"/>
    <property type="project" value="UniProtKB-ARBA"/>
</dbReference>
<accession>A0AAQ3MVU8</accession>
<reference evidence="17 18" key="1">
    <citation type="journal article" date="2023" name="Life. Sci Alliance">
        <title>Evolutionary insights into 3D genome organization and epigenetic landscape of Vigna mungo.</title>
        <authorList>
            <person name="Junaid A."/>
            <person name="Singh B."/>
            <person name="Bhatia S."/>
        </authorList>
    </citation>
    <scope>NUCLEOTIDE SEQUENCE [LARGE SCALE GENOMIC DNA]</scope>
    <source>
        <strain evidence="17">Urdbean</strain>
    </source>
</reference>
<evidence type="ECO:0000256" key="6">
    <source>
        <dbReference type="ARBA" id="ARBA00022729"/>
    </source>
</evidence>
<keyword evidence="6 15" id="KW-0732">Signal</keyword>
<comment type="similarity">
    <text evidence="13">Belongs to the cysteine-rich repeat secretory protein family. Plasmodesmata-located proteins (PDLD) subfamily.</text>
</comment>
<keyword evidence="7" id="KW-0677">Repeat</keyword>
<evidence type="ECO:0000259" key="16">
    <source>
        <dbReference type="PROSITE" id="PS51473"/>
    </source>
</evidence>
<keyword evidence="2" id="KW-0813">Transport</keyword>
<dbReference type="InterPro" id="IPR038408">
    <property type="entry name" value="GNK2_sf"/>
</dbReference>